<organism evidence="1 2">
    <name type="scientific">Segatella sinensis</name>
    <dbReference type="NCBI Taxonomy" id="3085167"/>
    <lineage>
        <taxon>Bacteria</taxon>
        <taxon>Pseudomonadati</taxon>
        <taxon>Bacteroidota</taxon>
        <taxon>Bacteroidia</taxon>
        <taxon>Bacteroidales</taxon>
        <taxon>Prevotellaceae</taxon>
        <taxon>Segatella</taxon>
    </lineage>
</organism>
<dbReference type="InterPro" id="IPR029044">
    <property type="entry name" value="Nucleotide-diphossugar_trans"/>
</dbReference>
<dbReference type="Gene3D" id="3.90.550.10">
    <property type="entry name" value="Spore Coat Polysaccharide Biosynthesis Protein SpsA, Chain A"/>
    <property type="match status" value="2"/>
</dbReference>
<dbReference type="EMBL" id="JBBNGE010000014">
    <property type="protein sequence ID" value="MEQ2507831.1"/>
    <property type="molecule type" value="Genomic_DNA"/>
</dbReference>
<dbReference type="RefSeq" id="WP_349225911.1">
    <property type="nucleotide sequence ID" value="NZ_JBBNFG020000017.1"/>
</dbReference>
<proteinExistence type="predicted"/>
<keyword evidence="1" id="KW-0808">Transferase</keyword>
<evidence type="ECO:0000313" key="2">
    <source>
        <dbReference type="Proteomes" id="UP001465717"/>
    </source>
</evidence>
<protein>
    <submittedName>
        <fullName evidence="1">Glycosyl transferase</fullName>
    </submittedName>
</protein>
<name>A0ABV1FXF6_9BACT</name>
<keyword evidence="2" id="KW-1185">Reference proteome</keyword>
<dbReference type="GO" id="GO:0016740">
    <property type="term" value="F:transferase activity"/>
    <property type="evidence" value="ECO:0007669"/>
    <property type="project" value="UniProtKB-KW"/>
</dbReference>
<comment type="caution">
    <text evidence="1">The sequence shown here is derived from an EMBL/GenBank/DDBJ whole genome shotgun (WGS) entry which is preliminary data.</text>
</comment>
<evidence type="ECO:0000313" key="1">
    <source>
        <dbReference type="EMBL" id="MEQ2507831.1"/>
    </source>
</evidence>
<sequence>MKYPLFKITIECMTFNQSQYIGKTLDGFCIQQTEFPFVCCIIDDASTDGEQIVINTYLETHFDFSESSVSYTKETDYAKIIYAQHKVNKQCFFMVLFLKENHYSQKKSKTEYLKKFNEGIPYEAICEGDDYWIDPEKLSKQVSFLETHKEYGFTYARAYTCNEKDEISNKYIFGSNAETFNDIIARNTIPTLTTVYRKALYSNYLKEIKRSDQWGMGDYPMWLYFILHSKVHFMNDIVGVYRVLPESASHSRSLKKKIKFVIGEYRVRLDMLKYANRKDLVFLAQKELIKGLVISIAYKIAILCRLK</sequence>
<dbReference type="Proteomes" id="UP001465717">
    <property type="component" value="Unassembled WGS sequence"/>
</dbReference>
<accession>A0ABV1FXF6</accession>
<reference evidence="1 2" key="1">
    <citation type="submission" date="2024-04" db="EMBL/GenBank/DDBJ databases">
        <title>Human intestinal bacterial collection.</title>
        <authorList>
            <person name="Pauvert C."/>
            <person name="Hitch T.C.A."/>
            <person name="Clavel T."/>
        </authorList>
    </citation>
    <scope>NUCLEOTIDE SEQUENCE [LARGE SCALE GENOMIC DNA]</scope>
    <source>
        <strain evidence="1 2">CLA-AA-H174</strain>
    </source>
</reference>
<dbReference type="SUPFAM" id="SSF53448">
    <property type="entry name" value="Nucleotide-diphospho-sugar transferases"/>
    <property type="match status" value="1"/>
</dbReference>
<gene>
    <name evidence="1" type="ORF">AAAT87_05960</name>
</gene>